<feature type="domain" description="Phosphatidic acid phosphatase type 2/haloperoxidase" evidence="1">
    <location>
        <begin position="305"/>
        <end position="418"/>
    </location>
</feature>
<dbReference type="InterPro" id="IPR000326">
    <property type="entry name" value="PAP2/HPO"/>
</dbReference>
<dbReference type="Pfam" id="PF01569">
    <property type="entry name" value="PAP2"/>
    <property type="match status" value="1"/>
</dbReference>
<dbReference type="Gene3D" id="1.10.606.20">
    <property type="match status" value="1"/>
</dbReference>
<evidence type="ECO:0000313" key="2">
    <source>
        <dbReference type="EMBL" id="GGA89732.1"/>
    </source>
</evidence>
<dbReference type="PANTHER" id="PTHR34599">
    <property type="entry name" value="PEROXIDASE-RELATED"/>
    <property type="match status" value="1"/>
</dbReference>
<evidence type="ECO:0000259" key="1">
    <source>
        <dbReference type="Pfam" id="PF01569"/>
    </source>
</evidence>
<comment type="caution">
    <text evidence="2">The sequence shown here is derived from an EMBL/GenBank/DDBJ whole genome shotgun (WGS) entry which is preliminary data.</text>
</comment>
<dbReference type="Proteomes" id="UP000607559">
    <property type="component" value="Unassembled WGS sequence"/>
</dbReference>
<dbReference type="InterPro" id="IPR052559">
    <property type="entry name" value="V-haloperoxidase"/>
</dbReference>
<gene>
    <name evidence="2" type="ORF">GCM10011511_11220</name>
</gene>
<organism evidence="2 3">
    <name type="scientific">Puia dinghuensis</name>
    <dbReference type="NCBI Taxonomy" id="1792502"/>
    <lineage>
        <taxon>Bacteria</taxon>
        <taxon>Pseudomonadati</taxon>
        <taxon>Bacteroidota</taxon>
        <taxon>Chitinophagia</taxon>
        <taxon>Chitinophagales</taxon>
        <taxon>Chitinophagaceae</taxon>
        <taxon>Puia</taxon>
    </lineage>
</organism>
<keyword evidence="3" id="KW-1185">Reference proteome</keyword>
<name>A0A8J2XS67_9BACT</name>
<dbReference type="PANTHER" id="PTHR34599:SF2">
    <property type="entry name" value="TRAF-TYPE DOMAIN-CONTAINING PROTEIN"/>
    <property type="match status" value="1"/>
</dbReference>
<dbReference type="EMBL" id="BMJC01000001">
    <property type="protein sequence ID" value="GGA89732.1"/>
    <property type="molecule type" value="Genomic_DNA"/>
</dbReference>
<dbReference type="InterPro" id="IPR036938">
    <property type="entry name" value="PAP2/HPO_sf"/>
</dbReference>
<dbReference type="SUPFAM" id="SSF48317">
    <property type="entry name" value="Acid phosphatase/Vanadium-dependent haloperoxidase"/>
    <property type="match status" value="1"/>
</dbReference>
<proteinExistence type="predicted"/>
<dbReference type="AlphaFoldDB" id="A0A8J2XS67"/>
<evidence type="ECO:0000313" key="3">
    <source>
        <dbReference type="Proteomes" id="UP000607559"/>
    </source>
</evidence>
<protein>
    <recommendedName>
        <fullName evidence="1">Phosphatidic acid phosphatase type 2/haloperoxidase domain-containing protein</fullName>
    </recommendedName>
</protein>
<sequence length="440" mass="49428">MVFLTTARFCFAQKGRDRVLADYLRPAVFSLSMVMVHDVVDPPAASRYYAYVMLGAYAIVSRHDKALVAPDAFIRNYPVSGADVADTGYDYRIAAAFSILETGRVMLPSGYLLEAEEQKFLQLLKKEKWPQRLIDRSIAAGRKATEKVVAWSKGDGYSRLSAKLRYSPLKADSSWFPTPPAYIEAVEPHWRTIRPMLIDSASQFVPPALVGFSRDTTSTFYHLVQEVYRIGKDTGAKATAEQTVAWFWDDNPFAITTSGHMNIGLKKISPGGHWMDIAGNAAGVAGLDFDQTVEVQTLVAVTMMDAFISCWDEKYRSNRLRPETYINRYIDPRWHPFLQTPPFPEYTSGHSVVSTAAAEVLTYLFGPRLDYTDDAEQLFDVKPRSFHSFRDAAEEATISRMYGGIHYHDAVINGQVEGKAIGEYIVDRIKHAGIRPLSLY</sequence>
<dbReference type="CDD" id="cd03398">
    <property type="entry name" value="PAP2_haloperoxidase"/>
    <property type="match status" value="1"/>
</dbReference>
<reference evidence="2" key="1">
    <citation type="journal article" date="2014" name="Int. J. Syst. Evol. Microbiol.">
        <title>Complete genome sequence of Corynebacterium casei LMG S-19264T (=DSM 44701T), isolated from a smear-ripened cheese.</title>
        <authorList>
            <consortium name="US DOE Joint Genome Institute (JGI-PGF)"/>
            <person name="Walter F."/>
            <person name="Albersmeier A."/>
            <person name="Kalinowski J."/>
            <person name="Ruckert C."/>
        </authorList>
    </citation>
    <scope>NUCLEOTIDE SEQUENCE</scope>
    <source>
        <strain evidence="2">CGMCC 1.15448</strain>
    </source>
</reference>
<accession>A0A8J2XS67</accession>
<reference evidence="2" key="2">
    <citation type="submission" date="2020-09" db="EMBL/GenBank/DDBJ databases">
        <authorList>
            <person name="Sun Q."/>
            <person name="Zhou Y."/>
        </authorList>
    </citation>
    <scope>NUCLEOTIDE SEQUENCE</scope>
    <source>
        <strain evidence="2">CGMCC 1.15448</strain>
    </source>
</reference>